<dbReference type="InterPro" id="IPR006096">
    <property type="entry name" value="Glu/Leu/Phe/Val/Trp_DH_C"/>
</dbReference>
<proteinExistence type="inferred from homology"/>
<dbReference type="InterPro" id="IPR006076">
    <property type="entry name" value="FAD-dep_OxRdtase"/>
</dbReference>
<dbReference type="Gene3D" id="3.30.9.10">
    <property type="entry name" value="D-Amino Acid Oxidase, subunit A, domain 2"/>
    <property type="match status" value="1"/>
</dbReference>
<dbReference type="InterPro" id="IPR029063">
    <property type="entry name" value="SAM-dependent_MTases_sf"/>
</dbReference>
<protein>
    <submittedName>
        <fullName evidence="11">S-adenosyl-L-methionine-dependent methyltransferase</fullName>
    </submittedName>
</protein>
<dbReference type="GO" id="GO:0008115">
    <property type="term" value="F:sarcosine oxidase activity"/>
    <property type="evidence" value="ECO:0007669"/>
    <property type="project" value="TreeGrafter"/>
</dbReference>
<dbReference type="PANTHER" id="PTHR10961">
    <property type="entry name" value="PEROXISOMAL SARCOSINE OXIDASE"/>
    <property type="match status" value="1"/>
</dbReference>
<evidence type="ECO:0000256" key="7">
    <source>
        <dbReference type="ARBA" id="ARBA00022842"/>
    </source>
</evidence>
<dbReference type="GO" id="GO:0046872">
    <property type="term" value="F:metal ion binding"/>
    <property type="evidence" value="ECO:0007669"/>
    <property type="project" value="UniProtKB-KW"/>
</dbReference>
<evidence type="ECO:0000256" key="8">
    <source>
        <dbReference type="ARBA" id="ARBA00023002"/>
    </source>
</evidence>
<keyword evidence="12" id="KW-1185">Reference proteome</keyword>
<dbReference type="Pfam" id="PF01266">
    <property type="entry name" value="DAO"/>
    <property type="match status" value="1"/>
</dbReference>
<comment type="similarity">
    <text evidence="2">Belongs to the Glu/Leu/Phe/Val dehydrogenases family.</text>
</comment>
<dbReference type="SUPFAM" id="SSF51735">
    <property type="entry name" value="NAD(P)-binding Rossmann-fold domains"/>
    <property type="match status" value="1"/>
</dbReference>
<evidence type="ECO:0000256" key="6">
    <source>
        <dbReference type="ARBA" id="ARBA00022827"/>
    </source>
</evidence>
<evidence type="ECO:0000259" key="10">
    <source>
        <dbReference type="SMART" id="SM00839"/>
    </source>
</evidence>
<reference evidence="11" key="1">
    <citation type="submission" date="2021-02" db="EMBL/GenBank/DDBJ databases">
        <title>First Annotated Genome of the Yellow-green Alga Tribonema minus.</title>
        <authorList>
            <person name="Mahan K.M."/>
        </authorList>
    </citation>
    <scope>NUCLEOTIDE SEQUENCE</scope>
    <source>
        <strain evidence="11">UTEX B ZZ1240</strain>
    </source>
</reference>
<evidence type="ECO:0000313" key="11">
    <source>
        <dbReference type="EMBL" id="KAG5180499.1"/>
    </source>
</evidence>
<organism evidence="11 12">
    <name type="scientific">Tribonema minus</name>
    <dbReference type="NCBI Taxonomy" id="303371"/>
    <lineage>
        <taxon>Eukaryota</taxon>
        <taxon>Sar</taxon>
        <taxon>Stramenopiles</taxon>
        <taxon>Ochrophyta</taxon>
        <taxon>PX clade</taxon>
        <taxon>Xanthophyceae</taxon>
        <taxon>Tribonematales</taxon>
        <taxon>Tribonemataceae</taxon>
        <taxon>Tribonema</taxon>
    </lineage>
</organism>
<feature type="compositionally biased region" description="Low complexity" evidence="9">
    <location>
        <begin position="779"/>
        <end position="799"/>
    </location>
</feature>
<dbReference type="InterPro" id="IPR036291">
    <property type="entry name" value="NAD(P)-bd_dom_sf"/>
</dbReference>
<evidence type="ECO:0000256" key="4">
    <source>
        <dbReference type="ARBA" id="ARBA00022630"/>
    </source>
</evidence>
<dbReference type="SUPFAM" id="SSF51905">
    <property type="entry name" value="FAD/NAD(P)-binding domain"/>
    <property type="match status" value="1"/>
</dbReference>
<comment type="cofactor">
    <cofactor evidence="1">
        <name>FAD</name>
        <dbReference type="ChEBI" id="CHEBI:57692"/>
    </cofactor>
</comment>
<dbReference type="InterPro" id="IPR046346">
    <property type="entry name" value="Aminoacid_DH-like_N_sf"/>
</dbReference>
<sequence>MVFGGRLASHPVVDEYPSDADTSDQILVKEVQLSQGTLFVGMSATSCVEIPGNGGLRIGTYASPAHARDETIKLTEAMYLKHRMYNTGFTGAKLVFAAHAPPPLSPPRALCKRALMDEVAAVLNSMRGAVYTGCDMGTTHADMERLSAASPYVLAGIGSDIDPNAATAAGAFAAVARAAERLGLGRGFSVLVQGAGNVGTDLARRLVQHGATVYATDIDVRRADIRGVTNVSHVRDLSTIDVDVFSPNAAAGVITEDLARRLRCRAIVGAANIPFASEAARSIAIRRGIVAVPDHIVSAGAIIVDSLEWKHEGYAALRPSLAYAFIMDQVRGALHTSAAASSSSSAQRHAALSSAVAADPASAPVGARLVPWLAGAAEERDVLVVGAGMAGTAAAYQLAARAPRLRGVVLEAGEGVAPPRGSSHGDSRMFRRMYSDPYFSDLQDRALDMWRALEAEARTPLLAPHGLLFYGDADTGETVEGSIPGCADVMRRRGVPHEYFASGAALAARFGCAPRPPAGGAAHVGLFEPAAGSVDAGAACRAMMARAADGGRWELRTHAAVADIWREDGGDKYNVVTSDGQVFVVDSIVIAAGAWTNELLKHFGIELDLEIWGVHWGHYKLAEGAQSPQWFHFGKDDELVYGFPGRDGVGKVGADFSPQRHRYKSMDDFEYAPDAEVSSQITEFVQGQWGALYKEPVNMVTSPYTMTKDSMFILDTLPGHPKVSLFSGGNGRAFKFAPILGRALADLVLGDEPVFDIERMRMTRPGLLAKSGAPAASSAAASSSSSTASTAGSGSITGTSGAGSSGGAASGGASDDSDHVSNGNGSSSGSTSAFGRAHVPYGSEGAATYSNLTLGCFDVVMNARDLAEDCVAALRLGEGNGGARRVRIADYGSADGGPLMPLIAHLRSAIPESCEMEVCFEDQPNNDFKSLFYLANGIAPLPVAAPALRDVPGVFWSATGRSFFEQCFPAASVDMGTSFTALHWLSAMPCGIPDAAHHTQSGDADAGARFEAQAAADWHTILTHRARELRPGGQMVVATLARSPEGRYLGHSGAAGEANMYAVLDACWARMRDEGAITAAECAAASFCNYYRGERELRAPFEDSDGGAALGLALRRLEWREIACPFGRGAGTPEQLVGTVRTWSNSTFLSALDEGRGREARAALVDELFARYRDAIAADPSAHHMDYTHAYLHFERV</sequence>
<gene>
    <name evidence="11" type="ORF">JKP88DRAFT_324009</name>
</gene>
<dbReference type="Proteomes" id="UP000664859">
    <property type="component" value="Unassembled WGS sequence"/>
</dbReference>
<dbReference type="InterPro" id="IPR045170">
    <property type="entry name" value="MTOX"/>
</dbReference>
<feature type="compositionally biased region" description="Gly residues" evidence="9">
    <location>
        <begin position="800"/>
        <end position="810"/>
    </location>
</feature>
<dbReference type="GO" id="GO:0032259">
    <property type="term" value="P:methylation"/>
    <property type="evidence" value="ECO:0007669"/>
    <property type="project" value="UniProtKB-KW"/>
</dbReference>
<name>A0A835Z088_9STRA</name>
<dbReference type="Gene3D" id="3.40.50.720">
    <property type="entry name" value="NAD(P)-binding Rossmann-like Domain"/>
    <property type="match status" value="1"/>
</dbReference>
<keyword evidence="11" id="KW-0808">Transferase</keyword>
<keyword evidence="6" id="KW-0274">FAD</keyword>
<dbReference type="Pfam" id="PF03492">
    <property type="entry name" value="Methyltransf_7"/>
    <property type="match status" value="1"/>
</dbReference>
<keyword evidence="4" id="KW-0285">Flavoprotein</keyword>
<dbReference type="InterPro" id="IPR005299">
    <property type="entry name" value="MeTrfase_7"/>
</dbReference>
<comment type="caution">
    <text evidence="11">The sequence shown here is derived from an EMBL/GenBank/DDBJ whole genome shotgun (WGS) entry which is preliminary data.</text>
</comment>
<evidence type="ECO:0000256" key="2">
    <source>
        <dbReference type="ARBA" id="ARBA00006382"/>
    </source>
</evidence>
<dbReference type="Gene3D" id="3.50.50.60">
    <property type="entry name" value="FAD/NAD(P)-binding domain"/>
    <property type="match status" value="1"/>
</dbReference>
<dbReference type="GO" id="GO:0050660">
    <property type="term" value="F:flavin adenine dinucleotide binding"/>
    <property type="evidence" value="ECO:0007669"/>
    <property type="project" value="InterPro"/>
</dbReference>
<dbReference type="AlphaFoldDB" id="A0A835Z088"/>
<evidence type="ECO:0000256" key="1">
    <source>
        <dbReference type="ARBA" id="ARBA00001974"/>
    </source>
</evidence>
<evidence type="ECO:0000256" key="9">
    <source>
        <dbReference type="SAM" id="MobiDB-lite"/>
    </source>
</evidence>
<dbReference type="PANTHER" id="PTHR10961:SF7">
    <property type="entry name" value="FAD DEPENDENT OXIDOREDUCTASE DOMAIN-CONTAINING PROTEIN"/>
    <property type="match status" value="1"/>
</dbReference>
<feature type="region of interest" description="Disordered" evidence="9">
    <location>
        <begin position="779"/>
        <end position="833"/>
    </location>
</feature>
<keyword evidence="8" id="KW-0560">Oxidoreductase</keyword>
<dbReference type="Gene3D" id="1.10.1200.270">
    <property type="entry name" value="Methyltransferase, alpha-helical capping domain"/>
    <property type="match status" value="1"/>
</dbReference>
<keyword evidence="11" id="KW-0489">Methyltransferase</keyword>
<comment type="similarity">
    <text evidence="3">Belongs to the MSOX/MTOX family.</text>
</comment>
<keyword evidence="5" id="KW-0479">Metal-binding</keyword>
<dbReference type="Gene3D" id="3.40.50.150">
    <property type="entry name" value="Vaccinia Virus protein VP39"/>
    <property type="match status" value="1"/>
</dbReference>
<feature type="domain" description="Glutamate/phenylalanine/leucine/valine/L-tryptophan dehydrogenase C-terminal" evidence="10">
    <location>
        <begin position="161"/>
        <end position="340"/>
    </location>
</feature>
<keyword evidence="7" id="KW-0460">Magnesium</keyword>
<dbReference type="Gene3D" id="3.40.50.10860">
    <property type="entry name" value="Leucine Dehydrogenase, chain A, domain 1"/>
    <property type="match status" value="1"/>
</dbReference>
<dbReference type="OrthoDB" id="424974at2759"/>
<dbReference type="GO" id="GO:0008168">
    <property type="term" value="F:methyltransferase activity"/>
    <property type="evidence" value="ECO:0007669"/>
    <property type="project" value="UniProtKB-KW"/>
</dbReference>
<evidence type="ECO:0000256" key="3">
    <source>
        <dbReference type="ARBA" id="ARBA00010989"/>
    </source>
</evidence>
<dbReference type="SUPFAM" id="SSF53223">
    <property type="entry name" value="Aminoacid dehydrogenase-like, N-terminal domain"/>
    <property type="match status" value="1"/>
</dbReference>
<evidence type="ECO:0000256" key="5">
    <source>
        <dbReference type="ARBA" id="ARBA00022723"/>
    </source>
</evidence>
<evidence type="ECO:0000313" key="12">
    <source>
        <dbReference type="Proteomes" id="UP000664859"/>
    </source>
</evidence>
<dbReference type="EMBL" id="JAFCMP010000390">
    <property type="protein sequence ID" value="KAG5180499.1"/>
    <property type="molecule type" value="Genomic_DNA"/>
</dbReference>
<dbReference type="InterPro" id="IPR042086">
    <property type="entry name" value="MeTrfase_capping"/>
</dbReference>
<dbReference type="SUPFAM" id="SSF53335">
    <property type="entry name" value="S-adenosyl-L-methionine-dependent methyltransferases"/>
    <property type="match status" value="1"/>
</dbReference>
<dbReference type="GO" id="GO:0006520">
    <property type="term" value="P:amino acid metabolic process"/>
    <property type="evidence" value="ECO:0007669"/>
    <property type="project" value="InterPro"/>
</dbReference>
<accession>A0A835Z088</accession>
<feature type="compositionally biased region" description="Low complexity" evidence="9">
    <location>
        <begin position="820"/>
        <end position="832"/>
    </location>
</feature>
<dbReference type="SMART" id="SM00839">
    <property type="entry name" value="ELFV_dehydrog"/>
    <property type="match status" value="1"/>
</dbReference>
<dbReference type="InterPro" id="IPR036188">
    <property type="entry name" value="FAD/NAD-bd_sf"/>
</dbReference>
<dbReference type="Pfam" id="PF00208">
    <property type="entry name" value="ELFV_dehydrog"/>
    <property type="match status" value="1"/>
</dbReference>